<dbReference type="SUPFAM" id="SSF55729">
    <property type="entry name" value="Acyl-CoA N-acyltransferases (Nat)"/>
    <property type="match status" value="1"/>
</dbReference>
<feature type="domain" description="N-acetyltransferase" evidence="1">
    <location>
        <begin position="68"/>
        <end position="211"/>
    </location>
</feature>
<dbReference type="PANTHER" id="PTHR43415:SF3">
    <property type="entry name" value="GNAT-FAMILY ACETYLTRANSFERASE"/>
    <property type="match status" value="1"/>
</dbReference>
<name>A0A6J3MA61_9PEZI</name>
<reference evidence="3" key="2">
    <citation type="submission" date="2020-04" db="EMBL/GenBank/DDBJ databases">
        <authorList>
            <consortium name="NCBI Genome Project"/>
        </authorList>
    </citation>
    <scope>NUCLEOTIDE SEQUENCE</scope>
    <source>
        <strain evidence="3">CBS 342.82</strain>
    </source>
</reference>
<dbReference type="PANTHER" id="PTHR43415">
    <property type="entry name" value="SPERMIDINE N(1)-ACETYLTRANSFERASE"/>
    <property type="match status" value="1"/>
</dbReference>
<reference evidence="3" key="3">
    <citation type="submission" date="2025-08" db="UniProtKB">
        <authorList>
            <consortium name="RefSeq"/>
        </authorList>
    </citation>
    <scope>IDENTIFICATION</scope>
    <source>
        <strain evidence="3">CBS 342.82</strain>
    </source>
</reference>
<proteinExistence type="predicted"/>
<dbReference type="AlphaFoldDB" id="A0A6J3MA61"/>
<dbReference type="GO" id="GO:0016747">
    <property type="term" value="F:acyltransferase activity, transferring groups other than amino-acyl groups"/>
    <property type="evidence" value="ECO:0007669"/>
    <property type="project" value="InterPro"/>
</dbReference>
<evidence type="ECO:0000313" key="2">
    <source>
        <dbReference type="Proteomes" id="UP000504637"/>
    </source>
</evidence>
<dbReference type="InterPro" id="IPR016181">
    <property type="entry name" value="Acyl_CoA_acyltransferase"/>
</dbReference>
<organism evidence="3">
    <name type="scientific">Dissoconium aciculare CBS 342.82</name>
    <dbReference type="NCBI Taxonomy" id="1314786"/>
    <lineage>
        <taxon>Eukaryota</taxon>
        <taxon>Fungi</taxon>
        <taxon>Dikarya</taxon>
        <taxon>Ascomycota</taxon>
        <taxon>Pezizomycotina</taxon>
        <taxon>Dothideomycetes</taxon>
        <taxon>Dothideomycetidae</taxon>
        <taxon>Mycosphaerellales</taxon>
        <taxon>Dissoconiaceae</taxon>
        <taxon>Dissoconium</taxon>
    </lineage>
</organism>
<dbReference type="GeneID" id="54365341"/>
<dbReference type="Pfam" id="PF13302">
    <property type="entry name" value="Acetyltransf_3"/>
    <property type="match status" value="1"/>
</dbReference>
<sequence length="246" mass="28008">MSTSATIWRSERLVFKGLEPEDDDFLYEMRSDSEGFINSAPFLPGPSRKAHGTSYREYLVKAPLAVIICIPSAPPADAEEKRDEAHSKKIAENFTSSTVTSYKRPVKEILTPIGDLHLRTDDNPLKEHHRNVEIGIGIHRDYQGQGYGSEALRWVLDWAFRRANMHRVAIAAFSWNEGASRLYQKLGFTIEGRKREMFWHDGAYRDLIEMSILKHEWDALNARPSIPSKEDLSQTHIPPKDGSSTV</sequence>
<protein>
    <submittedName>
        <fullName evidence="3">Acyl-CoA N-acyltransferase</fullName>
    </submittedName>
</protein>
<evidence type="ECO:0000259" key="1">
    <source>
        <dbReference type="PROSITE" id="PS51186"/>
    </source>
</evidence>
<dbReference type="RefSeq" id="XP_033461774.1">
    <property type="nucleotide sequence ID" value="XM_033607542.1"/>
</dbReference>
<dbReference type="PROSITE" id="PS51186">
    <property type="entry name" value="GNAT"/>
    <property type="match status" value="1"/>
</dbReference>
<gene>
    <name evidence="3" type="ORF">K489DRAFT_409083</name>
</gene>
<dbReference type="OrthoDB" id="64477at2759"/>
<dbReference type="Proteomes" id="UP000504637">
    <property type="component" value="Unplaced"/>
</dbReference>
<accession>A0A6J3MA61</accession>
<dbReference type="Gene3D" id="3.40.630.30">
    <property type="match status" value="1"/>
</dbReference>
<keyword evidence="2" id="KW-1185">Reference proteome</keyword>
<dbReference type="CDD" id="cd04301">
    <property type="entry name" value="NAT_SF"/>
    <property type="match status" value="1"/>
</dbReference>
<evidence type="ECO:0000313" key="3">
    <source>
        <dbReference type="RefSeq" id="XP_033461774.1"/>
    </source>
</evidence>
<reference evidence="3" key="1">
    <citation type="submission" date="2020-01" db="EMBL/GenBank/DDBJ databases">
        <authorList>
            <consortium name="DOE Joint Genome Institute"/>
            <person name="Haridas S."/>
            <person name="Albert R."/>
            <person name="Binder M."/>
            <person name="Bloem J."/>
            <person name="Labutti K."/>
            <person name="Salamov A."/>
            <person name="Andreopoulos B."/>
            <person name="Baker S.E."/>
            <person name="Barry K."/>
            <person name="Bills G."/>
            <person name="Bluhm B.H."/>
            <person name="Cannon C."/>
            <person name="Castanera R."/>
            <person name="Culley D.E."/>
            <person name="Daum C."/>
            <person name="Ezra D."/>
            <person name="Gonzalez J.B."/>
            <person name="Henrissat B."/>
            <person name="Kuo A."/>
            <person name="Liang C."/>
            <person name="Lipzen A."/>
            <person name="Lutzoni F."/>
            <person name="Magnuson J."/>
            <person name="Mondo S."/>
            <person name="Nolan M."/>
            <person name="Ohm R."/>
            <person name="Pangilinan J."/>
            <person name="Park H.-J."/>
            <person name="Ramirez L."/>
            <person name="Alfaro M."/>
            <person name="Sun H."/>
            <person name="Tritt A."/>
            <person name="Yoshinaga Y."/>
            <person name="Zwiers L.-H."/>
            <person name="Turgeon B.G."/>
            <person name="Goodwin S.B."/>
            <person name="Spatafora J.W."/>
            <person name="Crous P.W."/>
            <person name="Grigoriev I.V."/>
        </authorList>
    </citation>
    <scope>NUCLEOTIDE SEQUENCE</scope>
    <source>
        <strain evidence="3">CBS 342.82</strain>
    </source>
</reference>
<dbReference type="InterPro" id="IPR000182">
    <property type="entry name" value="GNAT_dom"/>
</dbReference>